<organism evidence="2 3">
    <name type="scientific">Zizania palustris</name>
    <name type="common">Northern wild rice</name>
    <dbReference type="NCBI Taxonomy" id="103762"/>
    <lineage>
        <taxon>Eukaryota</taxon>
        <taxon>Viridiplantae</taxon>
        <taxon>Streptophyta</taxon>
        <taxon>Embryophyta</taxon>
        <taxon>Tracheophyta</taxon>
        <taxon>Spermatophyta</taxon>
        <taxon>Magnoliopsida</taxon>
        <taxon>Liliopsida</taxon>
        <taxon>Poales</taxon>
        <taxon>Poaceae</taxon>
        <taxon>BOP clade</taxon>
        <taxon>Oryzoideae</taxon>
        <taxon>Oryzeae</taxon>
        <taxon>Zizaniinae</taxon>
        <taxon>Zizania</taxon>
    </lineage>
</organism>
<name>A0A8J5T1P1_ZIZPA</name>
<dbReference type="Proteomes" id="UP000729402">
    <property type="component" value="Unassembled WGS sequence"/>
</dbReference>
<sequence length="86" mass="9613">MLPPCPPSRQPTRLVRCSLFAVVAVSPLITFVILHRRMPVPFIVRCRLRQLVRLVHHRITIAAASPAHPFFDLSPATTAVARLPTL</sequence>
<comment type="caution">
    <text evidence="2">The sequence shown here is derived from an EMBL/GenBank/DDBJ whole genome shotgun (WGS) entry which is preliminary data.</text>
</comment>
<evidence type="ECO:0000313" key="2">
    <source>
        <dbReference type="EMBL" id="KAG8076529.1"/>
    </source>
</evidence>
<keyword evidence="1" id="KW-1133">Transmembrane helix</keyword>
<dbReference type="AlphaFoldDB" id="A0A8J5T1P1"/>
<gene>
    <name evidence="2" type="ORF">GUJ93_ZPchr0006g45130</name>
</gene>
<keyword evidence="3" id="KW-1185">Reference proteome</keyword>
<protein>
    <submittedName>
        <fullName evidence="2">Uncharacterized protein</fullName>
    </submittedName>
</protein>
<dbReference type="EMBL" id="JAAALK010000283">
    <property type="protein sequence ID" value="KAG8076529.1"/>
    <property type="molecule type" value="Genomic_DNA"/>
</dbReference>
<accession>A0A8J5T1P1</accession>
<keyword evidence="1" id="KW-0472">Membrane</keyword>
<evidence type="ECO:0000256" key="1">
    <source>
        <dbReference type="SAM" id="Phobius"/>
    </source>
</evidence>
<reference evidence="2" key="1">
    <citation type="journal article" date="2021" name="bioRxiv">
        <title>Whole Genome Assembly and Annotation of Northern Wild Rice, Zizania palustris L., Supports a Whole Genome Duplication in the Zizania Genus.</title>
        <authorList>
            <person name="Haas M."/>
            <person name="Kono T."/>
            <person name="Macchietto M."/>
            <person name="Millas R."/>
            <person name="McGilp L."/>
            <person name="Shao M."/>
            <person name="Duquette J."/>
            <person name="Hirsch C.N."/>
            <person name="Kimball J."/>
        </authorList>
    </citation>
    <scope>NUCLEOTIDE SEQUENCE</scope>
    <source>
        <tissue evidence="2">Fresh leaf tissue</tissue>
    </source>
</reference>
<reference evidence="2" key="2">
    <citation type="submission" date="2021-02" db="EMBL/GenBank/DDBJ databases">
        <authorList>
            <person name="Kimball J.A."/>
            <person name="Haas M.W."/>
            <person name="Macchietto M."/>
            <person name="Kono T."/>
            <person name="Duquette J."/>
            <person name="Shao M."/>
        </authorList>
    </citation>
    <scope>NUCLEOTIDE SEQUENCE</scope>
    <source>
        <tissue evidence="2">Fresh leaf tissue</tissue>
    </source>
</reference>
<feature type="transmembrane region" description="Helical" evidence="1">
    <location>
        <begin position="13"/>
        <end position="34"/>
    </location>
</feature>
<keyword evidence="1" id="KW-0812">Transmembrane</keyword>
<proteinExistence type="predicted"/>
<evidence type="ECO:0000313" key="3">
    <source>
        <dbReference type="Proteomes" id="UP000729402"/>
    </source>
</evidence>